<protein>
    <submittedName>
        <fullName evidence="2">Uncharacterized protein</fullName>
    </submittedName>
</protein>
<feature type="non-terminal residue" evidence="2">
    <location>
        <position position="79"/>
    </location>
</feature>
<accession>A0A8T8I077</accession>
<organism evidence="2 3">
    <name type="scientific">Saccharothrix algeriensis</name>
    <dbReference type="NCBI Taxonomy" id="173560"/>
    <lineage>
        <taxon>Bacteria</taxon>
        <taxon>Bacillati</taxon>
        <taxon>Actinomycetota</taxon>
        <taxon>Actinomycetes</taxon>
        <taxon>Pseudonocardiales</taxon>
        <taxon>Pseudonocardiaceae</taxon>
        <taxon>Saccharothrix</taxon>
    </lineage>
</organism>
<feature type="region of interest" description="Disordered" evidence="1">
    <location>
        <begin position="41"/>
        <end position="79"/>
    </location>
</feature>
<sequence>MSAPAALPGGSGAVGAGRRVVGWGVTAVARALVVLPPRWFFGGARAGRPGPGPGRRATPRRRPRGARSPRSASGARGRG</sequence>
<evidence type="ECO:0000313" key="3">
    <source>
        <dbReference type="Proteomes" id="UP000671828"/>
    </source>
</evidence>
<name>A0A8T8I077_9PSEU</name>
<dbReference type="EMBL" id="CP072788">
    <property type="protein sequence ID" value="QTR04192.1"/>
    <property type="molecule type" value="Genomic_DNA"/>
</dbReference>
<dbReference type="AlphaFoldDB" id="A0A8T8I077"/>
<feature type="compositionally biased region" description="Low complexity" evidence="1">
    <location>
        <begin position="68"/>
        <end position="79"/>
    </location>
</feature>
<feature type="compositionally biased region" description="Basic residues" evidence="1">
    <location>
        <begin position="57"/>
        <end position="67"/>
    </location>
</feature>
<proteinExistence type="predicted"/>
<dbReference type="Proteomes" id="UP000671828">
    <property type="component" value="Chromosome"/>
</dbReference>
<gene>
    <name evidence="2" type="ORF">J7S33_04305</name>
</gene>
<reference evidence="2" key="1">
    <citation type="submission" date="2021-04" db="EMBL/GenBank/DDBJ databases">
        <title>Saccharothrix algeriensis WGS.</title>
        <authorList>
            <person name="Stuskova K."/>
            <person name="Hakalova E."/>
            <person name="Tebbal A.B."/>
            <person name="Eichmeier A."/>
        </authorList>
    </citation>
    <scope>NUCLEOTIDE SEQUENCE</scope>
    <source>
        <strain evidence="2">NRRL B-24137</strain>
    </source>
</reference>
<evidence type="ECO:0000313" key="2">
    <source>
        <dbReference type="EMBL" id="QTR04192.1"/>
    </source>
</evidence>
<evidence type="ECO:0000256" key="1">
    <source>
        <dbReference type="SAM" id="MobiDB-lite"/>
    </source>
</evidence>